<sequence length="781" mass="91973">MIEKLTKNRSSQRTFVYTGVTIWLLVINVWLFYTYHSRNNDSRYLTKSSIYDQYDPANIQQQPQNLLDNPAAIQTNTKTFKDDITIKLLQKQQSKEKDIRKIDAHAKIYDKIFANHEIDSIFGNLNFQQRCDLFFQNLFIDDKNWIFKVNEKIELENKHEFKFNDWRKNHLEEYKKNFAEKHNKNKDEVEKTPEFETFIRKGYEDFWNRTMTYEQTIVDHVSILRVFNKCYLTSDNTTQIKRTQEFVNKQRKLIHGINAASKSGKGVPQFSYTKQENLINFKSIKHSAFEHRVYPWLSFEYPIYERFTGEVFYKPPQMSKFVKDESQRTSKSYKDSEQMDFFLNRFKNKCNGKGIVLSIGDSHVDDTVRLIHLLRALNNKLPIQIVYYDDISEDTKKKIVTAGREVIATLPKSFDKVAKYFPEDYLNNEKGLPEQEIWFVNTYNVIHSDYKDKFKKFANKFLATFFNSFEEIMLIDADTVMMQTPEYFFNLLGYKQSGTYFYKDRTTFETRPSSDAVFFKKLGPSIVDSVMFDIPIMTKHTLDTEFFQGLFHYQESGLVMLNRKIHFNALLMMFQLNFYEPVTKRSHGDKELFWLAMAIAGEENYVFDENYAAAIGIKTPDLDRPKADGHTPHDSVELCSPHPGHVSSENNALVWINSGFLYCSKSPGLDFAKEAEHKDRLKHLHTAEEFKAFYTSPLRIQSAIIPPMDLHNWAINNEDEPSRGWFMDSRYCSGYMWCAYSSIGGQTKTGENNKRVGRVIDFSDREQEIFEYYGDVWVGLE</sequence>
<evidence type="ECO:0000256" key="3">
    <source>
        <dbReference type="ARBA" id="ARBA00009105"/>
    </source>
</evidence>
<dbReference type="GO" id="GO:0000033">
    <property type="term" value="F:alpha-1,3-mannosyltransferase activity"/>
    <property type="evidence" value="ECO:0007669"/>
    <property type="project" value="TreeGrafter"/>
</dbReference>
<evidence type="ECO:0000256" key="4">
    <source>
        <dbReference type="ARBA" id="ARBA00022676"/>
    </source>
</evidence>
<protein>
    <recommendedName>
        <fullName evidence="15">Alpha-1,3-mannosyltransferase</fullName>
    </recommendedName>
</protein>
<keyword evidence="9" id="KW-0333">Golgi apparatus</keyword>
<evidence type="ECO:0000256" key="11">
    <source>
        <dbReference type="ARBA" id="ARBA00023180"/>
    </source>
</evidence>
<evidence type="ECO:0000256" key="6">
    <source>
        <dbReference type="ARBA" id="ARBA00022692"/>
    </source>
</evidence>
<keyword evidence="6 12" id="KW-0812">Transmembrane</keyword>
<comment type="similarity">
    <text evidence="3">Belongs to the MNN1/MNT family.</text>
</comment>
<evidence type="ECO:0000256" key="7">
    <source>
        <dbReference type="ARBA" id="ARBA00022968"/>
    </source>
</evidence>
<keyword evidence="4" id="KW-0328">Glycosyltransferase</keyword>
<comment type="subcellular location">
    <subcellularLocation>
        <location evidence="1">Golgi apparatus membrane</location>
        <topology evidence="1">Single-pass type II membrane protein</topology>
    </subcellularLocation>
</comment>
<organism evidence="13 14">
    <name type="scientific">Candida metapsilosis</name>
    <dbReference type="NCBI Taxonomy" id="273372"/>
    <lineage>
        <taxon>Eukaryota</taxon>
        <taxon>Fungi</taxon>
        <taxon>Dikarya</taxon>
        <taxon>Ascomycota</taxon>
        <taxon>Saccharomycotina</taxon>
        <taxon>Pichiomycetes</taxon>
        <taxon>Debaryomycetaceae</taxon>
        <taxon>Candida/Lodderomyces clade</taxon>
        <taxon>Candida</taxon>
    </lineage>
</organism>
<keyword evidence="5" id="KW-0808">Transferase</keyword>
<comment type="pathway">
    <text evidence="2">Protein modification; protein glycosylation.</text>
</comment>
<keyword evidence="11" id="KW-0325">Glycoprotein</keyword>
<proteinExistence type="inferred from homology"/>
<dbReference type="EMBL" id="JAEOAQ010000002">
    <property type="protein sequence ID" value="KAG5420722.1"/>
    <property type="molecule type" value="Genomic_DNA"/>
</dbReference>
<name>A0A8H7ZKJ0_9ASCO</name>
<evidence type="ECO:0008006" key="15">
    <source>
        <dbReference type="Google" id="ProtNLM"/>
    </source>
</evidence>
<dbReference type="GeneID" id="93651232"/>
<evidence type="ECO:0000256" key="1">
    <source>
        <dbReference type="ARBA" id="ARBA00004323"/>
    </source>
</evidence>
<dbReference type="PANTHER" id="PTHR31392">
    <property type="entry name" value="ALPHA-1,3-MANNOSYLTRANSFERASE MNN1-RELATED"/>
    <property type="match status" value="1"/>
</dbReference>
<dbReference type="GO" id="GO:0000139">
    <property type="term" value="C:Golgi membrane"/>
    <property type="evidence" value="ECO:0007669"/>
    <property type="project" value="UniProtKB-SubCell"/>
</dbReference>
<dbReference type="SUPFAM" id="SSF53448">
    <property type="entry name" value="Nucleotide-diphospho-sugar transferases"/>
    <property type="match status" value="1"/>
</dbReference>
<evidence type="ECO:0000256" key="10">
    <source>
        <dbReference type="ARBA" id="ARBA00023136"/>
    </source>
</evidence>
<keyword evidence="7" id="KW-0735">Signal-anchor</keyword>
<evidence type="ECO:0000256" key="9">
    <source>
        <dbReference type="ARBA" id="ARBA00023034"/>
    </source>
</evidence>
<dbReference type="OrthoDB" id="430354at2759"/>
<dbReference type="UniPathway" id="UPA00378"/>
<dbReference type="Proteomes" id="UP000669133">
    <property type="component" value="Unassembled WGS sequence"/>
</dbReference>
<keyword evidence="8 12" id="KW-1133">Transmembrane helix</keyword>
<accession>A0A8H7ZKJ0</accession>
<evidence type="ECO:0000256" key="12">
    <source>
        <dbReference type="SAM" id="Phobius"/>
    </source>
</evidence>
<evidence type="ECO:0000256" key="5">
    <source>
        <dbReference type="ARBA" id="ARBA00022679"/>
    </source>
</evidence>
<dbReference type="RefSeq" id="XP_067549838.1">
    <property type="nucleotide sequence ID" value="XM_067691477.1"/>
</dbReference>
<evidence type="ECO:0000256" key="8">
    <source>
        <dbReference type="ARBA" id="ARBA00022989"/>
    </source>
</evidence>
<dbReference type="PANTHER" id="PTHR31392:SF1">
    <property type="entry name" value="ALPHA-1,3-MANNOSYLTRANSFERASE MNN1-RELATED"/>
    <property type="match status" value="1"/>
</dbReference>
<feature type="transmembrane region" description="Helical" evidence="12">
    <location>
        <begin position="14"/>
        <end position="33"/>
    </location>
</feature>
<reference evidence="13 14" key="1">
    <citation type="submission" date="2020-12" db="EMBL/GenBank/DDBJ databases">
        <title>Effect of drift, selection, and recombination on the evolution of hybrid genomes in Candida yeast pathogens.</title>
        <authorList>
            <person name="Mixao V."/>
            <person name="Ksiezopolska E."/>
            <person name="Saus E."/>
            <person name="Boekhout T."/>
            <person name="Gacser A."/>
            <person name="Gabaldon T."/>
        </authorList>
    </citation>
    <scope>NUCLEOTIDE SEQUENCE [LARGE SCALE GENOMIC DNA]</scope>
    <source>
        <strain evidence="13 14">BP57</strain>
    </source>
</reference>
<gene>
    <name evidence="13" type="ORF">I9W82_002603</name>
</gene>
<dbReference type="GO" id="GO:0046354">
    <property type="term" value="P:mannan biosynthetic process"/>
    <property type="evidence" value="ECO:0007669"/>
    <property type="project" value="UniProtKB-ARBA"/>
</dbReference>
<dbReference type="Pfam" id="PF11051">
    <property type="entry name" value="Mannosyl_trans3"/>
    <property type="match status" value="1"/>
</dbReference>
<evidence type="ECO:0000313" key="14">
    <source>
        <dbReference type="Proteomes" id="UP000669133"/>
    </source>
</evidence>
<comment type="caution">
    <text evidence="13">The sequence shown here is derived from an EMBL/GenBank/DDBJ whole genome shotgun (WGS) entry which is preliminary data.</text>
</comment>
<dbReference type="InterPro" id="IPR022751">
    <property type="entry name" value="Alpha_mannosyltransferase"/>
</dbReference>
<dbReference type="InterPro" id="IPR029044">
    <property type="entry name" value="Nucleotide-diphossugar_trans"/>
</dbReference>
<dbReference type="AlphaFoldDB" id="A0A8H7ZKJ0"/>
<keyword evidence="14" id="KW-1185">Reference proteome</keyword>
<evidence type="ECO:0000256" key="2">
    <source>
        <dbReference type="ARBA" id="ARBA00004922"/>
    </source>
</evidence>
<evidence type="ECO:0000313" key="13">
    <source>
        <dbReference type="EMBL" id="KAG5420722.1"/>
    </source>
</evidence>
<keyword evidence="10 12" id="KW-0472">Membrane</keyword>
<dbReference type="GO" id="GO:0006493">
    <property type="term" value="P:protein O-linked glycosylation"/>
    <property type="evidence" value="ECO:0007669"/>
    <property type="project" value="TreeGrafter"/>
</dbReference>